<keyword evidence="1 7" id="KW-0597">Phosphoprotein</keyword>
<dbReference type="AlphaFoldDB" id="A0A1M5URR2"/>
<dbReference type="SUPFAM" id="SSF140356">
    <property type="entry name" value="PPK N-terminal domain-like"/>
    <property type="match status" value="1"/>
</dbReference>
<dbReference type="STRING" id="947013.SAMN04488109_4873"/>
<name>A0A1M5URR2_9BACT</name>
<evidence type="ECO:0000313" key="11">
    <source>
        <dbReference type="Proteomes" id="UP000184212"/>
    </source>
</evidence>
<dbReference type="PANTHER" id="PTHR30218">
    <property type="entry name" value="POLYPHOSPHATE KINASE"/>
    <property type="match status" value="1"/>
</dbReference>
<dbReference type="PIRSF" id="PIRSF015589">
    <property type="entry name" value="PP_kinase"/>
    <property type="match status" value="1"/>
</dbReference>
<evidence type="ECO:0000256" key="3">
    <source>
        <dbReference type="ARBA" id="ARBA00022741"/>
    </source>
</evidence>
<dbReference type="InterPro" id="IPR041108">
    <property type="entry name" value="PP_kinase_C_1"/>
</dbReference>
<keyword evidence="2 7" id="KW-0808">Transferase</keyword>
<dbReference type="Pfam" id="PF17941">
    <property type="entry name" value="PP_kinase_C_1"/>
    <property type="match status" value="1"/>
</dbReference>
<dbReference type="InterPro" id="IPR025200">
    <property type="entry name" value="PPK_C_dom2"/>
</dbReference>
<dbReference type="NCBIfam" id="NF003917">
    <property type="entry name" value="PRK05443.1-1"/>
    <property type="match status" value="1"/>
</dbReference>
<dbReference type="GO" id="GO:0005524">
    <property type="term" value="F:ATP binding"/>
    <property type="evidence" value="ECO:0007669"/>
    <property type="project" value="UniProtKB-KW"/>
</dbReference>
<dbReference type="Gene3D" id="1.20.58.310">
    <property type="entry name" value="Polyphosphate kinase N-terminal domain"/>
    <property type="match status" value="1"/>
</dbReference>
<evidence type="ECO:0000313" key="10">
    <source>
        <dbReference type="EMBL" id="SHH65757.1"/>
    </source>
</evidence>
<keyword evidence="7" id="KW-0479">Metal-binding</keyword>
<dbReference type="Proteomes" id="UP000184212">
    <property type="component" value="Unassembled WGS sequence"/>
</dbReference>
<dbReference type="GO" id="GO:0008976">
    <property type="term" value="F:polyphosphate kinase activity"/>
    <property type="evidence" value="ECO:0007669"/>
    <property type="project" value="UniProtKB-UniRule"/>
</dbReference>
<reference evidence="10 11" key="1">
    <citation type="submission" date="2016-11" db="EMBL/GenBank/DDBJ databases">
        <authorList>
            <person name="Jaros S."/>
            <person name="Januszkiewicz K."/>
            <person name="Wedrychowicz H."/>
        </authorList>
    </citation>
    <scope>NUCLEOTIDE SEQUENCE [LARGE SCALE GENOMIC DNA]</scope>
    <source>
        <strain evidence="10 11">DSM 24574</strain>
    </source>
</reference>
<dbReference type="SUPFAM" id="SSF143724">
    <property type="entry name" value="PHP14-like"/>
    <property type="match status" value="1"/>
</dbReference>
<comment type="function">
    <text evidence="7 8">Catalyzes the reversible transfer of the terminal phosphate of ATP to form a long-chain polyphosphate (polyP).</text>
</comment>
<feature type="binding site" evidence="7">
    <location>
        <position position="401"/>
    </location>
    <ligand>
        <name>Mg(2+)</name>
        <dbReference type="ChEBI" id="CHEBI:18420"/>
    </ligand>
</feature>
<sequence length="687" mass="78812">MPHKTDPAPVAYPFFDRDLSWLSFNERVLMEAQRDSVPLMERIRFLAIYSSNLDEFYRVRMPARTALSAVVNKNEEKELRQTLPVIHDTVVNQQKRFGSVIESDILQALRANGIHLVYNEPIPDFIHDAVNDYFTYTVATFLQPVKIAKHTEFFPENNKLYLVVTTRSTGKRKGKEVYIVNIPSEELPRFYLVAHNGIQYILFLEDIIKLNLDKVVHQKIFTHQSIKITRDSDLNLEDEFSGNLAEKIEQRIGTRDLGFATRFLYEPGLTPHTLAILKKKLHLGTANFIAGGAYHNLKDLATLPLKDSRFCYEPWPVTRLPVPRQSSLFQEIRKKDLLLHPPYNSYETVLRFFSEAALDPTVKAIYVTLYRVAAESRIANALISAAKNGKHVVVFVELKARFDEANNIKWSKQMKAAGVRIIESIPGLKVHAKLALVKRKHHKKTSLLGLLATGNFNESTARFYTDHVLLTAHQPMLTEIQWLFDFLKKRKKRTRKTDLSFEHLLVGHFNLQERFLALIDREIQHAQEGKPCGITIKLNNLEERILIAKLYEASQAGVKIRLIVRGICCLIPGVKGISETITVKRIIDRYLEHGRIFVFENNGHPEVFMGSADWMIRNIYRRIEVCFPIANASLKAELLEILRLQLADNCQGAFIDGEGKNVELRMPGNDSAVRSQRAIAEWIQTKK</sequence>
<dbReference type="GO" id="GO:0006799">
    <property type="term" value="P:polyphosphate biosynthetic process"/>
    <property type="evidence" value="ECO:0007669"/>
    <property type="project" value="UniProtKB-UniRule"/>
</dbReference>
<dbReference type="InterPro" id="IPR036830">
    <property type="entry name" value="PP_kinase_middle_dom_sf"/>
</dbReference>
<feature type="active site" description="Phosphohistidine intermediate" evidence="7">
    <location>
        <position position="431"/>
    </location>
</feature>
<feature type="binding site" evidence="7">
    <location>
        <position position="371"/>
    </location>
    <ligand>
        <name>Mg(2+)</name>
        <dbReference type="ChEBI" id="CHEBI:18420"/>
    </ligand>
</feature>
<dbReference type="CDD" id="cd09167">
    <property type="entry name" value="PLDc_EcPPK1_C2_like"/>
    <property type="match status" value="1"/>
</dbReference>
<proteinExistence type="inferred from homology"/>
<dbReference type="CDD" id="cd09164">
    <property type="entry name" value="PLDc_EcPPK1_C1_like"/>
    <property type="match status" value="1"/>
</dbReference>
<keyword evidence="4 7" id="KW-0418">Kinase</keyword>
<evidence type="ECO:0000256" key="7">
    <source>
        <dbReference type="HAMAP-Rule" id="MF_00347"/>
    </source>
</evidence>
<keyword evidence="6 7" id="KW-0460">Magnesium</keyword>
<dbReference type="GO" id="GO:0009358">
    <property type="term" value="C:polyphosphate kinase complex"/>
    <property type="evidence" value="ECO:0007669"/>
    <property type="project" value="InterPro"/>
</dbReference>
<feature type="binding site" evidence="7">
    <location>
        <position position="565"/>
    </location>
    <ligand>
        <name>ATP</name>
        <dbReference type="ChEBI" id="CHEBI:30616"/>
    </ligand>
</feature>
<feature type="domain" description="PLD phosphodiesterase" evidence="9">
    <location>
        <begin position="588"/>
        <end position="618"/>
    </location>
</feature>
<dbReference type="InterPro" id="IPR001736">
    <property type="entry name" value="PLipase_D/transphosphatidylase"/>
</dbReference>
<dbReference type="HAMAP" id="MF_00347">
    <property type="entry name" value="Polyphosphate_kinase"/>
    <property type="match status" value="1"/>
</dbReference>
<comment type="cofactor">
    <cofactor evidence="7">
        <name>Mg(2+)</name>
        <dbReference type="ChEBI" id="CHEBI:18420"/>
    </cofactor>
</comment>
<dbReference type="OrthoDB" id="9761456at2"/>
<gene>
    <name evidence="7" type="primary">ppk</name>
    <name evidence="10" type="ORF">SAMN04488109_4873</name>
</gene>
<comment type="catalytic activity">
    <reaction evidence="7 8">
        <text>[phosphate](n) + ATP = [phosphate](n+1) + ADP</text>
        <dbReference type="Rhea" id="RHEA:19573"/>
        <dbReference type="Rhea" id="RHEA-COMP:9859"/>
        <dbReference type="Rhea" id="RHEA-COMP:14280"/>
        <dbReference type="ChEBI" id="CHEBI:16838"/>
        <dbReference type="ChEBI" id="CHEBI:30616"/>
        <dbReference type="ChEBI" id="CHEBI:456216"/>
        <dbReference type="EC" id="2.7.4.1"/>
    </reaction>
</comment>
<feature type="binding site" evidence="7">
    <location>
        <position position="593"/>
    </location>
    <ligand>
        <name>ATP</name>
        <dbReference type="ChEBI" id="CHEBI:30616"/>
    </ligand>
</feature>
<evidence type="ECO:0000256" key="6">
    <source>
        <dbReference type="ARBA" id="ARBA00022842"/>
    </source>
</evidence>
<dbReference type="Gene3D" id="3.30.870.10">
    <property type="entry name" value="Endonuclease Chain A"/>
    <property type="match status" value="2"/>
</dbReference>
<dbReference type="Pfam" id="PF13090">
    <property type="entry name" value="PP_kinase_C"/>
    <property type="match status" value="1"/>
</dbReference>
<protein>
    <recommendedName>
        <fullName evidence="7 8">Polyphosphate kinase</fullName>
        <ecNumber evidence="7 8">2.7.4.1</ecNumber>
    </recommendedName>
    <alternativeName>
        <fullName evidence="7">ATP-polyphosphate phosphotransferase</fullName>
    </alternativeName>
    <alternativeName>
        <fullName evidence="7">Polyphosphoric acid kinase</fullName>
    </alternativeName>
</protein>
<evidence type="ECO:0000259" key="9">
    <source>
        <dbReference type="PROSITE" id="PS50035"/>
    </source>
</evidence>
<feature type="binding site" evidence="7">
    <location>
        <position position="52"/>
    </location>
    <ligand>
        <name>ATP</name>
        <dbReference type="ChEBI" id="CHEBI:30616"/>
    </ligand>
</feature>
<dbReference type="Pfam" id="PF02503">
    <property type="entry name" value="PP_kinase"/>
    <property type="match status" value="1"/>
</dbReference>
<dbReference type="Gene3D" id="3.30.1840.10">
    <property type="entry name" value="Polyphosphate kinase middle domain"/>
    <property type="match status" value="1"/>
</dbReference>
<dbReference type="RefSeq" id="WP_073139322.1">
    <property type="nucleotide sequence ID" value="NZ_FQWQ01000003.1"/>
</dbReference>
<dbReference type="EMBL" id="FQWQ01000003">
    <property type="protein sequence ID" value="SHH65757.1"/>
    <property type="molecule type" value="Genomic_DNA"/>
</dbReference>
<feature type="binding site" evidence="7">
    <location>
        <position position="464"/>
    </location>
    <ligand>
        <name>ATP</name>
        <dbReference type="ChEBI" id="CHEBI:30616"/>
    </ligand>
</feature>
<keyword evidence="11" id="KW-1185">Reference proteome</keyword>
<dbReference type="InterPro" id="IPR024953">
    <property type="entry name" value="PP_kinase_middle"/>
</dbReference>
<comment type="PTM">
    <text evidence="7 8">An intermediate of this reaction is the autophosphorylated ppk in which a phosphate is covalently linked to a histidine residue through a N-P bond.</text>
</comment>
<accession>A0A1M5URR2</accession>
<organism evidence="10 11">
    <name type="scientific">Chryseolinea serpens</name>
    <dbReference type="NCBI Taxonomy" id="947013"/>
    <lineage>
        <taxon>Bacteria</taxon>
        <taxon>Pseudomonadati</taxon>
        <taxon>Bacteroidota</taxon>
        <taxon>Cytophagia</taxon>
        <taxon>Cytophagales</taxon>
        <taxon>Fulvivirgaceae</taxon>
        <taxon>Chryseolinea</taxon>
    </lineage>
</organism>
<dbReference type="SUPFAM" id="SSF56024">
    <property type="entry name" value="Phospholipase D/nuclease"/>
    <property type="match status" value="2"/>
</dbReference>
<dbReference type="InterPro" id="IPR025198">
    <property type="entry name" value="PPK_N_dom"/>
</dbReference>
<evidence type="ECO:0000256" key="1">
    <source>
        <dbReference type="ARBA" id="ARBA00022553"/>
    </source>
</evidence>
<dbReference type="PANTHER" id="PTHR30218:SF0">
    <property type="entry name" value="POLYPHOSPHATE KINASE"/>
    <property type="match status" value="1"/>
</dbReference>
<dbReference type="PROSITE" id="PS50035">
    <property type="entry name" value="PLD"/>
    <property type="match status" value="1"/>
</dbReference>
<dbReference type="Pfam" id="PF13089">
    <property type="entry name" value="PP_kinase_N"/>
    <property type="match status" value="1"/>
</dbReference>
<evidence type="ECO:0000256" key="2">
    <source>
        <dbReference type="ARBA" id="ARBA00022679"/>
    </source>
</evidence>
<keyword evidence="5 7" id="KW-0067">ATP-binding</keyword>
<dbReference type="EC" id="2.7.4.1" evidence="7 8"/>
<dbReference type="GO" id="GO:0046872">
    <property type="term" value="F:metal ion binding"/>
    <property type="evidence" value="ECO:0007669"/>
    <property type="project" value="UniProtKB-KW"/>
</dbReference>
<evidence type="ECO:0000256" key="5">
    <source>
        <dbReference type="ARBA" id="ARBA00022840"/>
    </source>
</evidence>
<dbReference type="InterPro" id="IPR003414">
    <property type="entry name" value="PP_kinase"/>
</dbReference>
<comment type="similarity">
    <text evidence="7 8">Belongs to the polyphosphate kinase 1 (PPK1) family.</text>
</comment>
<dbReference type="NCBIfam" id="TIGR03705">
    <property type="entry name" value="poly_P_kin"/>
    <property type="match status" value="1"/>
</dbReference>
<evidence type="ECO:0000256" key="4">
    <source>
        <dbReference type="ARBA" id="ARBA00022777"/>
    </source>
</evidence>
<evidence type="ECO:0000256" key="8">
    <source>
        <dbReference type="RuleBase" id="RU003800"/>
    </source>
</evidence>
<keyword evidence="3 7" id="KW-0547">Nucleotide-binding</keyword>
<dbReference type="InterPro" id="IPR036832">
    <property type="entry name" value="PPK_N_dom_sf"/>
</dbReference>